<feature type="region of interest" description="Disordered" evidence="1">
    <location>
        <begin position="19"/>
        <end position="49"/>
    </location>
</feature>
<protein>
    <submittedName>
        <fullName evidence="2">Uncharacterized protein</fullName>
    </submittedName>
</protein>
<dbReference type="EMBL" id="RDQH01000327">
    <property type="protein sequence ID" value="RXI09032.1"/>
    <property type="molecule type" value="Genomic_DNA"/>
</dbReference>
<feature type="region of interest" description="Disordered" evidence="1">
    <location>
        <begin position="89"/>
        <end position="114"/>
    </location>
</feature>
<comment type="caution">
    <text evidence="2">The sequence shown here is derived from an EMBL/GenBank/DDBJ whole genome shotgun (WGS) entry which is preliminary data.</text>
</comment>
<dbReference type="AlphaFoldDB" id="A0A498KTK0"/>
<feature type="compositionally biased region" description="Basic and acidic residues" evidence="1">
    <location>
        <begin position="19"/>
        <end position="29"/>
    </location>
</feature>
<organism evidence="2 3">
    <name type="scientific">Malus domestica</name>
    <name type="common">Apple</name>
    <name type="synonym">Pyrus malus</name>
    <dbReference type="NCBI Taxonomy" id="3750"/>
    <lineage>
        <taxon>Eukaryota</taxon>
        <taxon>Viridiplantae</taxon>
        <taxon>Streptophyta</taxon>
        <taxon>Embryophyta</taxon>
        <taxon>Tracheophyta</taxon>
        <taxon>Spermatophyta</taxon>
        <taxon>Magnoliopsida</taxon>
        <taxon>eudicotyledons</taxon>
        <taxon>Gunneridae</taxon>
        <taxon>Pentapetalae</taxon>
        <taxon>rosids</taxon>
        <taxon>fabids</taxon>
        <taxon>Rosales</taxon>
        <taxon>Rosaceae</taxon>
        <taxon>Amygdaloideae</taxon>
        <taxon>Maleae</taxon>
        <taxon>Malus</taxon>
    </lineage>
</organism>
<sequence length="114" mass="13323">MSLNSKYFWTSEKRDMVRMRRTRDEETSREGSSYTVEGAEIKKGSSSKNDYTKYMDELARQGELNMARETARDEAKTATMEAILAATEKRDAANERQREVHNQEGQMLREERMT</sequence>
<name>A0A498KTK0_MALDO</name>
<evidence type="ECO:0000313" key="2">
    <source>
        <dbReference type="EMBL" id="RXI09032.1"/>
    </source>
</evidence>
<evidence type="ECO:0000256" key="1">
    <source>
        <dbReference type="SAM" id="MobiDB-lite"/>
    </source>
</evidence>
<dbReference type="Proteomes" id="UP000290289">
    <property type="component" value="Chromosome 1"/>
</dbReference>
<gene>
    <name evidence="2" type="ORF">DVH24_023176</name>
</gene>
<evidence type="ECO:0000313" key="3">
    <source>
        <dbReference type="Proteomes" id="UP000290289"/>
    </source>
</evidence>
<keyword evidence="3" id="KW-1185">Reference proteome</keyword>
<accession>A0A498KTK0</accession>
<proteinExistence type="predicted"/>
<reference evidence="2 3" key="1">
    <citation type="submission" date="2018-10" db="EMBL/GenBank/DDBJ databases">
        <title>A high-quality apple genome assembly.</title>
        <authorList>
            <person name="Hu J."/>
        </authorList>
    </citation>
    <scope>NUCLEOTIDE SEQUENCE [LARGE SCALE GENOMIC DNA]</scope>
    <source>
        <strain evidence="3">cv. HFTH1</strain>
        <tissue evidence="2">Young leaf</tissue>
    </source>
</reference>